<evidence type="ECO:0000313" key="5">
    <source>
        <dbReference type="Proteomes" id="UP000549499"/>
    </source>
</evidence>
<dbReference type="GO" id="GO:0004523">
    <property type="term" value="F:RNA-DNA hybrid ribonuclease activity"/>
    <property type="evidence" value="ECO:0007669"/>
    <property type="project" value="UniProtKB-EC"/>
</dbReference>
<reference evidence="4 5" key="1">
    <citation type="submission" date="2019-09" db="EMBL/GenBank/DDBJ databases">
        <title>Bird 10,000 Genomes (B10K) Project - Family phase.</title>
        <authorList>
            <person name="Zhang G."/>
        </authorList>
    </citation>
    <scope>NUCLEOTIDE SEQUENCE [LARGE SCALE GENOMIC DNA]</scope>
    <source>
        <strain evidence="4">B10K-DU-003-44</strain>
        <tissue evidence="4">Muscle</tissue>
    </source>
</reference>
<dbReference type="PANTHER" id="PTHR33064">
    <property type="entry name" value="POL PROTEIN"/>
    <property type="match status" value="1"/>
</dbReference>
<comment type="similarity">
    <text evidence="1">Belongs to the beta type-B retroviral polymerase family. HERV class-II K(HML-2) pol subfamily.</text>
</comment>
<dbReference type="PANTHER" id="PTHR33064:SF37">
    <property type="entry name" value="RIBONUCLEASE H"/>
    <property type="match status" value="1"/>
</dbReference>
<organism evidence="4 5">
    <name type="scientific">Crotophaga sulcirostris</name>
    <name type="common">Groove-billed ani</name>
    <dbReference type="NCBI Taxonomy" id="33598"/>
    <lineage>
        <taxon>Eukaryota</taxon>
        <taxon>Metazoa</taxon>
        <taxon>Chordata</taxon>
        <taxon>Craniata</taxon>
        <taxon>Vertebrata</taxon>
        <taxon>Euteleostomi</taxon>
        <taxon>Archelosauria</taxon>
        <taxon>Archosauria</taxon>
        <taxon>Dinosauria</taxon>
        <taxon>Saurischia</taxon>
        <taxon>Theropoda</taxon>
        <taxon>Coelurosauria</taxon>
        <taxon>Aves</taxon>
        <taxon>Neognathae</taxon>
        <taxon>Neoaves</taxon>
        <taxon>Otidimorphae</taxon>
        <taxon>Cuculiformes</taxon>
        <taxon>Crotophagidae</taxon>
        <taxon>Crotophaga</taxon>
    </lineage>
</organism>
<evidence type="ECO:0000256" key="1">
    <source>
        <dbReference type="ARBA" id="ARBA00010879"/>
    </source>
</evidence>
<evidence type="ECO:0000259" key="3">
    <source>
        <dbReference type="PROSITE" id="PS50878"/>
    </source>
</evidence>
<keyword evidence="5" id="KW-1185">Reference proteome</keyword>
<feature type="non-terminal residue" evidence="4">
    <location>
        <position position="1"/>
    </location>
</feature>
<feature type="non-terminal residue" evidence="4">
    <location>
        <position position="96"/>
    </location>
</feature>
<evidence type="ECO:0000256" key="2">
    <source>
        <dbReference type="ARBA" id="ARBA00012180"/>
    </source>
</evidence>
<dbReference type="InterPro" id="IPR043128">
    <property type="entry name" value="Rev_trsase/Diguanyl_cyclase"/>
</dbReference>
<dbReference type="Proteomes" id="UP000549499">
    <property type="component" value="Unassembled WGS sequence"/>
</dbReference>
<accession>A0A7K5IB66</accession>
<dbReference type="AlphaFoldDB" id="A0A7K5IB66"/>
<dbReference type="InterPro" id="IPR000477">
    <property type="entry name" value="RT_dom"/>
</dbReference>
<dbReference type="InterPro" id="IPR051320">
    <property type="entry name" value="Viral_Replic_Matur_Polypro"/>
</dbReference>
<gene>
    <name evidence="4" type="primary">Tf26</name>
    <name evidence="4" type="ORF">CROSUL_R15479</name>
</gene>
<dbReference type="OrthoDB" id="9950135at2759"/>
<comment type="caution">
    <text evidence="4">The sequence shown here is derived from an EMBL/GenBank/DDBJ whole genome shotgun (WGS) entry which is preliminary data.</text>
</comment>
<dbReference type="PROSITE" id="PS50878">
    <property type="entry name" value="RT_POL"/>
    <property type="match status" value="1"/>
</dbReference>
<proteinExistence type="inferred from homology"/>
<dbReference type="Gene3D" id="3.30.70.270">
    <property type="match status" value="1"/>
</dbReference>
<dbReference type="EC" id="3.1.26.4" evidence="2"/>
<sequence>ISHNFTLPREIKLLQYVDDLLIAGETEEETQKATIRLLNFLGERGLKVSRSKLQFVEQEVKYLGHWLSKGRKKLDGVSGILALRPPKTKKEIRQVL</sequence>
<dbReference type="Pfam" id="PF00078">
    <property type="entry name" value="RVT_1"/>
    <property type="match status" value="1"/>
</dbReference>
<protein>
    <recommendedName>
        <fullName evidence="2">ribonuclease H</fullName>
        <ecNumber evidence="2">3.1.26.4</ecNumber>
    </recommendedName>
</protein>
<evidence type="ECO:0000313" key="4">
    <source>
        <dbReference type="EMBL" id="NWS78749.1"/>
    </source>
</evidence>
<name>A0A7K5IB66_CROSL</name>
<dbReference type="EMBL" id="VYZB01001592">
    <property type="protein sequence ID" value="NWS78749.1"/>
    <property type="molecule type" value="Genomic_DNA"/>
</dbReference>
<dbReference type="SUPFAM" id="SSF56672">
    <property type="entry name" value="DNA/RNA polymerases"/>
    <property type="match status" value="1"/>
</dbReference>
<feature type="domain" description="Reverse transcriptase" evidence="3">
    <location>
        <begin position="1"/>
        <end position="67"/>
    </location>
</feature>
<dbReference type="InterPro" id="IPR043502">
    <property type="entry name" value="DNA/RNA_pol_sf"/>
</dbReference>